<dbReference type="InterPro" id="IPR013011">
    <property type="entry name" value="PTS_EIIB_2"/>
</dbReference>
<gene>
    <name evidence="8" type="ORF">I585_03346</name>
    <name evidence="7" type="ORF">UAI_02074</name>
</gene>
<evidence type="ECO:0000313" key="9">
    <source>
        <dbReference type="Proteomes" id="UP000013783"/>
    </source>
</evidence>
<dbReference type="SUPFAM" id="SSF63520">
    <property type="entry name" value="PTS-regulatory domain, PRD"/>
    <property type="match status" value="1"/>
</dbReference>
<organism evidence="7 9">
    <name type="scientific">Enterococcus malodoratus ATCC 43197</name>
    <dbReference type="NCBI Taxonomy" id="1158601"/>
    <lineage>
        <taxon>Bacteria</taxon>
        <taxon>Bacillati</taxon>
        <taxon>Bacillota</taxon>
        <taxon>Bacilli</taxon>
        <taxon>Lactobacillales</taxon>
        <taxon>Enterococcaceae</taxon>
        <taxon>Enterococcus</taxon>
    </lineage>
</organism>
<evidence type="ECO:0000256" key="2">
    <source>
        <dbReference type="ARBA" id="ARBA00023015"/>
    </source>
</evidence>
<evidence type="ECO:0000259" key="6">
    <source>
        <dbReference type="PROSITE" id="PS51372"/>
    </source>
</evidence>
<dbReference type="InterPro" id="IPR013196">
    <property type="entry name" value="HTH_11"/>
</dbReference>
<dbReference type="PATRIC" id="fig|1158601.3.peg.2044"/>
<dbReference type="Pfam" id="PF08279">
    <property type="entry name" value="HTH_11"/>
    <property type="match status" value="2"/>
</dbReference>
<feature type="domain" description="PTS EIIB type-2" evidence="5">
    <location>
        <begin position="409"/>
        <end position="499"/>
    </location>
</feature>
<dbReference type="Gene3D" id="1.10.1790.10">
    <property type="entry name" value="PRD domain"/>
    <property type="match status" value="1"/>
</dbReference>
<dbReference type="PANTHER" id="PTHR30185">
    <property type="entry name" value="CRYPTIC BETA-GLUCOSIDE BGL OPERON ANTITERMINATOR"/>
    <property type="match status" value="1"/>
</dbReference>
<dbReference type="GO" id="GO:0006355">
    <property type="term" value="P:regulation of DNA-templated transcription"/>
    <property type="evidence" value="ECO:0007669"/>
    <property type="project" value="InterPro"/>
</dbReference>
<dbReference type="Pfam" id="PF00874">
    <property type="entry name" value="PRD"/>
    <property type="match status" value="1"/>
</dbReference>
<dbReference type="InterPro" id="IPR036388">
    <property type="entry name" value="WH-like_DNA-bd_sf"/>
</dbReference>
<reference evidence="7 9" key="1">
    <citation type="submission" date="2013-02" db="EMBL/GenBank/DDBJ databases">
        <title>The Genome Sequence of Enterococcus malodoratus ATCC_43197.</title>
        <authorList>
            <consortium name="The Broad Institute Genome Sequencing Platform"/>
            <consortium name="The Broad Institute Genome Sequencing Center for Infectious Disease"/>
            <person name="Earl A.M."/>
            <person name="Gilmore M.S."/>
            <person name="Lebreton F."/>
            <person name="Walker B."/>
            <person name="Young S.K."/>
            <person name="Zeng Q."/>
            <person name="Gargeya S."/>
            <person name="Fitzgerald M."/>
            <person name="Haas B."/>
            <person name="Abouelleil A."/>
            <person name="Alvarado L."/>
            <person name="Arachchi H.M."/>
            <person name="Berlin A.M."/>
            <person name="Chapman S.B."/>
            <person name="Dewar J."/>
            <person name="Goldberg J."/>
            <person name="Griggs A."/>
            <person name="Gujja S."/>
            <person name="Hansen M."/>
            <person name="Howarth C."/>
            <person name="Imamovic A."/>
            <person name="Larimer J."/>
            <person name="McCowan C."/>
            <person name="Murphy C."/>
            <person name="Neiman D."/>
            <person name="Pearson M."/>
            <person name="Priest M."/>
            <person name="Roberts A."/>
            <person name="Saif S."/>
            <person name="Shea T."/>
            <person name="Sisk P."/>
            <person name="Sykes S."/>
            <person name="Wortman J."/>
            <person name="Nusbaum C."/>
            <person name="Birren B."/>
        </authorList>
    </citation>
    <scope>NUCLEOTIDE SEQUENCE [LARGE SCALE GENOMIC DNA]</scope>
    <source>
        <strain evidence="7 9">ATCC 43197</strain>
    </source>
</reference>
<dbReference type="Proteomes" id="UP000013783">
    <property type="component" value="Unassembled WGS sequence"/>
</dbReference>
<evidence type="ECO:0000256" key="3">
    <source>
        <dbReference type="ARBA" id="ARBA00023163"/>
    </source>
</evidence>
<evidence type="ECO:0000256" key="1">
    <source>
        <dbReference type="ARBA" id="ARBA00022737"/>
    </source>
</evidence>
<feature type="coiled-coil region" evidence="4">
    <location>
        <begin position="208"/>
        <end position="235"/>
    </location>
</feature>
<dbReference type="InterPro" id="IPR050661">
    <property type="entry name" value="BglG_antiterminators"/>
</dbReference>
<dbReference type="EMBL" id="AJAK01000015">
    <property type="protein sequence ID" value="EOH77437.1"/>
    <property type="molecule type" value="Genomic_DNA"/>
</dbReference>
<dbReference type="eggNOG" id="COG3711">
    <property type="taxonomic scope" value="Bacteria"/>
</dbReference>
<dbReference type="GO" id="GO:0009401">
    <property type="term" value="P:phosphoenolpyruvate-dependent sugar phosphotransferase system"/>
    <property type="evidence" value="ECO:0007669"/>
    <property type="project" value="InterPro"/>
</dbReference>
<comment type="caution">
    <text evidence="7">The sequence shown here is derived from an EMBL/GenBank/DDBJ whole genome shotgun (WGS) entry which is preliminary data.</text>
</comment>
<reference evidence="8 10" key="2">
    <citation type="submission" date="2013-03" db="EMBL/GenBank/DDBJ databases">
        <title>The Genome Sequence of Enterococcus malodoratus ATCC_43197 (PacBio/Illumina hybrid assembly).</title>
        <authorList>
            <consortium name="The Broad Institute Genomics Platform"/>
            <consortium name="The Broad Institute Genome Sequencing Center for Infectious Disease"/>
            <person name="Earl A."/>
            <person name="Russ C."/>
            <person name="Gilmore M."/>
            <person name="Surin D."/>
            <person name="Walker B."/>
            <person name="Young S."/>
            <person name="Zeng Q."/>
            <person name="Gargeya S."/>
            <person name="Fitzgerald M."/>
            <person name="Haas B."/>
            <person name="Abouelleil A."/>
            <person name="Allen A.W."/>
            <person name="Alvarado L."/>
            <person name="Arachchi H.M."/>
            <person name="Berlin A.M."/>
            <person name="Chapman S.B."/>
            <person name="Gainer-Dewar J."/>
            <person name="Goldberg J."/>
            <person name="Griggs A."/>
            <person name="Gujja S."/>
            <person name="Hansen M."/>
            <person name="Howarth C."/>
            <person name="Imamovic A."/>
            <person name="Ireland A."/>
            <person name="Larimer J."/>
            <person name="McCowan C."/>
            <person name="Murphy C."/>
            <person name="Pearson M."/>
            <person name="Poon T.W."/>
            <person name="Priest M."/>
            <person name="Roberts A."/>
            <person name="Saif S."/>
            <person name="Shea T."/>
            <person name="Sisk P."/>
            <person name="Sykes S."/>
            <person name="Wortman J."/>
            <person name="Nusbaum C."/>
            <person name="Birren B."/>
        </authorList>
    </citation>
    <scope>NUCLEOTIDE SEQUENCE [LARGE SCALE GENOMIC DNA]</scope>
    <source>
        <strain evidence="8 10">ATCC 43197</strain>
    </source>
</reference>
<sequence length="616" mass="71859">MQQLTKRQIQVLLQFLENSEPVTTKEVADQQNVSVRTIKYDLDSIRLWLQERNQDLTSKRSQGVWLKLSDSERIKLKSELMDVDRLELFADQTLRLDRLSIHLMLTNQAITSFELAERLMVSKDTIINDLEVLEKQLTAQKMTLERLPRKGFLITGPEHQIRLLIEEVLQKDLTDYDIYKIMELLLQSEKQEGYELYSAKGTAFQEVFNQVIADMRQLLKQIDTAELNYAELLNMLIRVAIATVRLQNEYTIGRYQLLNDPKEQRELSYLLMQQVFAHYHLPLFEDEYRYIYSDTFENDPQQDVMALTENLIHKVSKKINYSFSNDPQLLTNLYAHLSMRLSRKQKFVNEYNPFKDDIKAKYPELFDAIETVVRREIHGKSLLINDSFVAYIALHFLVSYEKAADLRSVRAVYVCSTGLGVTSLIKQKISEELSNIEIAAFASVLNAKEIIKQKEPELVISIFPIEGIDCEFIKVHPLPTKQDLEKIQQAVKKILSQSPQKGSKKLRLEPAGNRTSLEDFSKELILQAYTIYEKLLLLFEEQLNQEYREAFLLHVFLMVHRITFDQQYMMEGTKTDEAQAESDLRNNQIEQLFTEHNLAVNQSEINALFAYVKGNQ</sequence>
<keyword evidence="3" id="KW-0804">Transcription</keyword>
<dbReference type="Gene3D" id="3.40.50.2300">
    <property type="match status" value="1"/>
</dbReference>
<dbReference type="EMBL" id="ASWA01000004">
    <property type="protein sequence ID" value="EOT64149.1"/>
    <property type="molecule type" value="Genomic_DNA"/>
</dbReference>
<dbReference type="InterPro" id="IPR036634">
    <property type="entry name" value="PRD_sf"/>
</dbReference>
<protein>
    <submittedName>
        <fullName evidence="7">Transcriptional antiterminator bglG</fullName>
    </submittedName>
</protein>
<dbReference type="STRING" id="71451.RV07_GL004318"/>
<evidence type="ECO:0000256" key="4">
    <source>
        <dbReference type="SAM" id="Coils"/>
    </source>
</evidence>
<dbReference type="PROSITE" id="PS51099">
    <property type="entry name" value="PTS_EIIB_TYPE_2"/>
    <property type="match status" value="1"/>
</dbReference>
<feature type="domain" description="PRD" evidence="6">
    <location>
        <begin position="299"/>
        <end position="406"/>
    </location>
</feature>
<dbReference type="Gene3D" id="1.10.10.10">
    <property type="entry name" value="Winged helix-like DNA-binding domain superfamily/Winged helix DNA-binding domain"/>
    <property type="match status" value="2"/>
</dbReference>
<dbReference type="OrthoDB" id="369398at2"/>
<dbReference type="RefSeq" id="WP_010740909.1">
    <property type="nucleotide sequence ID" value="NZ_KB946250.1"/>
</dbReference>
<accession>R2NZI3</accession>
<dbReference type="InterPro" id="IPR011608">
    <property type="entry name" value="PRD"/>
</dbReference>
<evidence type="ECO:0000313" key="10">
    <source>
        <dbReference type="Proteomes" id="UP000014148"/>
    </source>
</evidence>
<dbReference type="CDD" id="cd05568">
    <property type="entry name" value="PTS_IIB_bgl_like"/>
    <property type="match status" value="1"/>
</dbReference>
<keyword evidence="4" id="KW-0175">Coiled coil</keyword>
<keyword evidence="1" id="KW-0677">Repeat</keyword>
<dbReference type="PROSITE" id="PS51372">
    <property type="entry name" value="PRD_2"/>
    <property type="match status" value="1"/>
</dbReference>
<evidence type="ECO:0000313" key="7">
    <source>
        <dbReference type="EMBL" id="EOH77437.1"/>
    </source>
</evidence>
<evidence type="ECO:0000259" key="5">
    <source>
        <dbReference type="PROSITE" id="PS51099"/>
    </source>
</evidence>
<proteinExistence type="predicted"/>
<keyword evidence="10" id="KW-1185">Reference proteome</keyword>
<dbReference type="AlphaFoldDB" id="R2NZI3"/>
<keyword evidence="2" id="KW-0805">Transcription regulation</keyword>
<dbReference type="GO" id="GO:0008982">
    <property type="term" value="F:protein-N(PI)-phosphohistidine-sugar phosphotransferase activity"/>
    <property type="evidence" value="ECO:0007669"/>
    <property type="project" value="InterPro"/>
</dbReference>
<dbReference type="Proteomes" id="UP000014148">
    <property type="component" value="Unassembled WGS sequence"/>
</dbReference>
<dbReference type="PANTHER" id="PTHR30185:SF18">
    <property type="entry name" value="TRANSCRIPTIONAL REGULATOR MTLR"/>
    <property type="match status" value="1"/>
</dbReference>
<name>R2NZI3_9ENTE</name>
<evidence type="ECO:0000313" key="8">
    <source>
        <dbReference type="EMBL" id="EOT64149.1"/>
    </source>
</evidence>